<dbReference type="FunFam" id="1.25.40.10:FF:000008">
    <property type="entry name" value="Peptidylprolyl isomerase"/>
    <property type="match status" value="1"/>
</dbReference>
<dbReference type="InterPro" id="IPR036322">
    <property type="entry name" value="WD40_repeat_dom_sf"/>
</dbReference>
<dbReference type="PANTHER" id="PTHR16317">
    <property type="entry name" value="INTEGRIN ALPHA REPEAT DOMAIN-CONTAINING"/>
    <property type="match status" value="1"/>
</dbReference>
<keyword evidence="19" id="KW-1185">Reference proteome</keyword>
<reference evidence="18" key="1">
    <citation type="submission" date="2019-10" db="EMBL/GenBank/DDBJ databases">
        <title>The sequence and de novo assembly of the wild yak genome.</title>
        <authorList>
            <person name="Liu Y."/>
        </authorList>
    </citation>
    <scope>NUCLEOTIDE SEQUENCE [LARGE SCALE GENOMIC DNA]</scope>
    <source>
        <strain evidence="18">WY2019</strain>
    </source>
</reference>
<evidence type="ECO:0000259" key="17">
    <source>
        <dbReference type="PROSITE" id="PS50059"/>
    </source>
</evidence>
<evidence type="ECO:0000256" key="3">
    <source>
        <dbReference type="ARBA" id="ARBA00004496"/>
    </source>
</evidence>
<organism evidence="18 19">
    <name type="scientific">Bos mutus</name>
    <name type="common">wild yak</name>
    <dbReference type="NCBI Taxonomy" id="72004"/>
    <lineage>
        <taxon>Eukaryota</taxon>
        <taxon>Metazoa</taxon>
        <taxon>Chordata</taxon>
        <taxon>Craniata</taxon>
        <taxon>Vertebrata</taxon>
        <taxon>Euteleostomi</taxon>
        <taxon>Mammalia</taxon>
        <taxon>Eutheria</taxon>
        <taxon>Laurasiatheria</taxon>
        <taxon>Artiodactyla</taxon>
        <taxon>Ruminantia</taxon>
        <taxon>Pecora</taxon>
        <taxon>Bovidae</taxon>
        <taxon>Bovinae</taxon>
        <taxon>Bos</taxon>
    </lineage>
</organism>
<dbReference type="SUPFAM" id="SSF50978">
    <property type="entry name" value="WD40 repeat-like"/>
    <property type="match status" value="1"/>
</dbReference>
<keyword evidence="9" id="KW-0007">Acetylation</keyword>
<evidence type="ECO:0000256" key="1">
    <source>
        <dbReference type="ARBA" id="ARBA00000971"/>
    </source>
</evidence>
<keyword evidence="13" id="KW-0539">Nucleus</keyword>
<dbReference type="InterPro" id="IPR001179">
    <property type="entry name" value="PPIase_FKBP_dom"/>
</dbReference>
<gene>
    <name evidence="18" type="ORF">E5288_WYG001056</name>
</gene>
<sequence length="866" mass="96276">MTAEETKAAESGAQSAPLRLEGVDISPKQDEGVLKVIKREGTGTEIPMIGDRVFVHYTGWLLDGTKFDSSLDRKDRFSFDLGKGEVIKAWDIAVATMKVGEVCHITCKPEYAYGLAGSPPKIPPNATLVFEVELFEFKGEDLTEEEDGGIIRRIRTRGEGYAKPNEGALVEVALEGYFKDQVFDRRELRFEVGEGESMDLPCGLEKAIQRMEKGEHSIVYLKPRYAFGSAGKEKFQIPPNAELKYEIHLKSFEKAKESWEMSSEEKLEQSTIVKERGTVYFKEGKYKQAVLQYKKIVSWLEYESSFSDEDAEKAQALRLASHLNLAMCHLKLQAFSAAIENCNKALELDSNNEKGLFRRGEAHLAVNDFDLARADFQKVLQLYPSNKAAKAQLVVCQQRIRKQLEKEKKLYANMFERLAEEETKAKATVAAGDQPADAEMRDEPKNDVAGGQPQLNELVVGDTSGKLSVYKNDDSRPWLTCSCQGMLTCVGVGDVCNKGKNLVVAVSAEGWFHLCDLTPAKSLDGSGHHETLGGEEQRPVFKQHIPANTKVMLISDIDGDGRCELVVGYTDRVVRAFRWEDLGEGAEHPMGQLVSLKKWMLEGQVDSLSVTPGPLGVPELMVSQPGCAYAILLCTWNKDPGATPTSEGPMEGTREPLAARDVVLHQTSGRIHNKNVSTHLIGNIKRGHSPDSSASGLFALCTLDGTLKLMEEADRLLWSVQVDHQLFALEKLDVTGNGHEEVVACAWDGQTYIIDHNRTVVRFQVDENIRAFCAGLYACKDSRNSPCLVYVTFNQKIYVYWEVQLERMESTNLLKVLEAQPEFRELLGELGVDPDELPAARALLHQTLYHPNQPPQCSPAGPQDPT</sequence>
<keyword evidence="6" id="KW-0597">Phosphoprotein</keyword>
<feature type="repeat" description="TPR" evidence="15">
    <location>
        <begin position="319"/>
        <end position="352"/>
    </location>
</feature>
<dbReference type="PROSITE" id="PS50005">
    <property type="entry name" value="TPR"/>
    <property type="match status" value="2"/>
</dbReference>
<dbReference type="GO" id="GO:0005634">
    <property type="term" value="C:nucleus"/>
    <property type="evidence" value="ECO:0007669"/>
    <property type="project" value="UniProtKB-SubCell"/>
</dbReference>
<dbReference type="SMART" id="SM00028">
    <property type="entry name" value="TPR"/>
    <property type="match status" value="3"/>
</dbReference>
<evidence type="ECO:0000256" key="7">
    <source>
        <dbReference type="ARBA" id="ARBA00022737"/>
    </source>
</evidence>
<evidence type="ECO:0000256" key="15">
    <source>
        <dbReference type="PROSITE-ProRule" id="PRU00339"/>
    </source>
</evidence>
<dbReference type="Proteomes" id="UP000322234">
    <property type="component" value="Unassembled WGS sequence"/>
</dbReference>
<accession>A0A6B0RUQ9</accession>
<dbReference type="Pfam" id="PF00515">
    <property type="entry name" value="TPR_1"/>
    <property type="match status" value="1"/>
</dbReference>
<dbReference type="EC" id="5.2.1.8" evidence="4 14"/>
<keyword evidence="11" id="KW-0143">Chaperone</keyword>
<feature type="repeat" description="TPR" evidence="15">
    <location>
        <begin position="353"/>
        <end position="386"/>
    </location>
</feature>
<comment type="subcellular location">
    <subcellularLocation>
        <location evidence="3">Cytoplasm</location>
    </subcellularLocation>
    <subcellularLocation>
        <location evidence="2">Nucleus</location>
    </subcellularLocation>
</comment>
<dbReference type="Gene3D" id="3.10.50.40">
    <property type="match status" value="2"/>
</dbReference>
<dbReference type="InterPro" id="IPR011990">
    <property type="entry name" value="TPR-like_helical_dom_sf"/>
</dbReference>
<evidence type="ECO:0000256" key="11">
    <source>
        <dbReference type="ARBA" id="ARBA00023186"/>
    </source>
</evidence>
<dbReference type="Pfam" id="PF00254">
    <property type="entry name" value="FKBP_C"/>
    <property type="match status" value="2"/>
</dbReference>
<keyword evidence="12 14" id="KW-0413">Isomerase</keyword>
<dbReference type="GO" id="GO:0005737">
    <property type="term" value="C:cytoplasm"/>
    <property type="evidence" value="ECO:0007669"/>
    <property type="project" value="UniProtKB-SubCell"/>
</dbReference>
<dbReference type="InterPro" id="IPR019734">
    <property type="entry name" value="TPR_rpt"/>
</dbReference>
<keyword evidence="5" id="KW-0963">Cytoplasm</keyword>
<feature type="region of interest" description="Disordered" evidence="16">
    <location>
        <begin position="426"/>
        <end position="453"/>
    </location>
</feature>
<dbReference type="SUPFAM" id="SSF48452">
    <property type="entry name" value="TPR-like"/>
    <property type="match status" value="1"/>
</dbReference>
<keyword evidence="7" id="KW-0677">Repeat</keyword>
<dbReference type="FunFam" id="3.10.50.40:FF:000011">
    <property type="entry name" value="Peptidylprolyl isomerase"/>
    <property type="match status" value="1"/>
</dbReference>
<evidence type="ECO:0000256" key="9">
    <source>
        <dbReference type="ARBA" id="ARBA00022990"/>
    </source>
</evidence>
<feature type="domain" description="PPIase FKBP-type" evidence="17">
    <location>
        <begin position="167"/>
        <end position="253"/>
    </location>
</feature>
<dbReference type="PANTHER" id="PTHR16317:SF1">
    <property type="entry name" value="KICSTOR COMPLEX PROTEIN ITFG2"/>
    <property type="match status" value="1"/>
</dbReference>
<evidence type="ECO:0000256" key="16">
    <source>
        <dbReference type="SAM" id="MobiDB-lite"/>
    </source>
</evidence>
<dbReference type="InterPro" id="IPR031793">
    <property type="entry name" value="KICSTOR_ITFG2"/>
</dbReference>
<dbReference type="Pfam" id="PF07719">
    <property type="entry name" value="TPR_2"/>
    <property type="match status" value="1"/>
</dbReference>
<dbReference type="FunFam" id="3.10.50.40:FF:000013">
    <property type="entry name" value="Peptidylprolyl isomerase"/>
    <property type="match status" value="1"/>
</dbReference>
<dbReference type="Pfam" id="PF15907">
    <property type="entry name" value="Itfg2"/>
    <property type="match status" value="1"/>
</dbReference>
<dbReference type="GO" id="GO:0032006">
    <property type="term" value="P:regulation of TOR signaling"/>
    <property type="evidence" value="ECO:0007669"/>
    <property type="project" value="TreeGrafter"/>
</dbReference>
<evidence type="ECO:0000256" key="12">
    <source>
        <dbReference type="ARBA" id="ARBA00023235"/>
    </source>
</evidence>
<dbReference type="GO" id="GO:0003755">
    <property type="term" value="F:peptidyl-prolyl cis-trans isomerase activity"/>
    <property type="evidence" value="ECO:0007669"/>
    <property type="project" value="UniProtKB-KW"/>
</dbReference>
<evidence type="ECO:0000256" key="4">
    <source>
        <dbReference type="ARBA" id="ARBA00013194"/>
    </source>
</evidence>
<name>A0A6B0RUQ9_9CETA</name>
<evidence type="ECO:0000256" key="8">
    <source>
        <dbReference type="ARBA" id="ARBA00022803"/>
    </source>
</evidence>
<dbReference type="GO" id="GO:0140007">
    <property type="term" value="C:KICSTOR complex"/>
    <property type="evidence" value="ECO:0007669"/>
    <property type="project" value="TreeGrafter"/>
</dbReference>
<keyword evidence="10 14" id="KW-0697">Rotamase</keyword>
<evidence type="ECO:0000313" key="18">
    <source>
        <dbReference type="EMBL" id="MXQ92517.1"/>
    </source>
</evidence>
<dbReference type="PROSITE" id="PS50059">
    <property type="entry name" value="FKBP_PPIASE"/>
    <property type="match status" value="2"/>
</dbReference>
<evidence type="ECO:0000313" key="19">
    <source>
        <dbReference type="Proteomes" id="UP000322234"/>
    </source>
</evidence>
<dbReference type="EMBL" id="VBQZ03000083">
    <property type="protein sequence ID" value="MXQ92517.1"/>
    <property type="molecule type" value="Genomic_DNA"/>
</dbReference>
<dbReference type="InterPro" id="IPR046357">
    <property type="entry name" value="PPIase_dom_sf"/>
</dbReference>
<evidence type="ECO:0000256" key="2">
    <source>
        <dbReference type="ARBA" id="ARBA00004123"/>
    </source>
</evidence>
<evidence type="ECO:0000256" key="13">
    <source>
        <dbReference type="ARBA" id="ARBA00023242"/>
    </source>
</evidence>
<evidence type="ECO:0000256" key="5">
    <source>
        <dbReference type="ARBA" id="ARBA00022490"/>
    </source>
</evidence>
<dbReference type="InterPro" id="IPR013105">
    <property type="entry name" value="TPR_2"/>
</dbReference>
<feature type="domain" description="PPIase FKBP-type" evidence="17">
    <location>
        <begin position="50"/>
        <end position="138"/>
    </location>
</feature>
<evidence type="ECO:0000256" key="14">
    <source>
        <dbReference type="PROSITE-ProRule" id="PRU00277"/>
    </source>
</evidence>
<dbReference type="SUPFAM" id="SSF54534">
    <property type="entry name" value="FKBP-like"/>
    <property type="match status" value="2"/>
</dbReference>
<dbReference type="AlphaFoldDB" id="A0A6B0RUQ9"/>
<protein>
    <recommendedName>
        <fullName evidence="4 14">peptidylprolyl isomerase</fullName>
        <ecNumber evidence="4 14">5.2.1.8</ecNumber>
    </recommendedName>
</protein>
<dbReference type="Gene3D" id="1.25.40.10">
    <property type="entry name" value="Tetratricopeptide repeat domain"/>
    <property type="match status" value="1"/>
</dbReference>
<evidence type="ECO:0000256" key="10">
    <source>
        <dbReference type="ARBA" id="ARBA00023110"/>
    </source>
</evidence>
<evidence type="ECO:0000256" key="6">
    <source>
        <dbReference type="ARBA" id="ARBA00022553"/>
    </source>
</evidence>
<proteinExistence type="predicted"/>
<keyword evidence="8 15" id="KW-0802">TPR repeat</keyword>
<comment type="catalytic activity">
    <reaction evidence="1 14">
        <text>[protein]-peptidylproline (omega=180) = [protein]-peptidylproline (omega=0)</text>
        <dbReference type="Rhea" id="RHEA:16237"/>
        <dbReference type="Rhea" id="RHEA-COMP:10747"/>
        <dbReference type="Rhea" id="RHEA-COMP:10748"/>
        <dbReference type="ChEBI" id="CHEBI:83833"/>
        <dbReference type="ChEBI" id="CHEBI:83834"/>
        <dbReference type="EC" id="5.2.1.8"/>
    </reaction>
</comment>
<comment type="caution">
    <text evidence="18">The sequence shown here is derived from an EMBL/GenBank/DDBJ whole genome shotgun (WGS) entry which is preliminary data.</text>
</comment>